<gene>
    <name evidence="7" type="primary">LOC114435909</name>
</gene>
<keyword evidence="2" id="KW-0964">Secreted</keyword>
<dbReference type="PANTHER" id="PTHR22923">
    <property type="entry name" value="CEREBELLIN-RELATED"/>
    <property type="match status" value="1"/>
</dbReference>
<dbReference type="Pfam" id="PF00386">
    <property type="entry name" value="C1q"/>
    <property type="match status" value="1"/>
</dbReference>
<keyword evidence="3 4" id="KW-0732">Signal</keyword>
<protein>
    <submittedName>
        <fullName evidence="7">Complement C1q-like protein 4</fullName>
    </submittedName>
</protein>
<feature type="signal peptide" evidence="4">
    <location>
        <begin position="1"/>
        <end position="18"/>
    </location>
</feature>
<dbReference type="PRINTS" id="PR00007">
    <property type="entry name" value="COMPLEMNTC1Q"/>
</dbReference>
<evidence type="ECO:0000256" key="2">
    <source>
        <dbReference type="ARBA" id="ARBA00022525"/>
    </source>
</evidence>
<evidence type="ECO:0000259" key="5">
    <source>
        <dbReference type="PROSITE" id="PS50871"/>
    </source>
</evidence>
<dbReference type="InterPro" id="IPR050822">
    <property type="entry name" value="Cerebellin_Synaptic_Org"/>
</dbReference>
<dbReference type="Proteomes" id="UP000515145">
    <property type="component" value="Chromosome 5"/>
</dbReference>
<name>A0A6P7I793_9TELE</name>
<dbReference type="PROSITE" id="PS50871">
    <property type="entry name" value="C1Q"/>
    <property type="match status" value="1"/>
</dbReference>
<dbReference type="GeneID" id="114435909"/>
<dbReference type="SUPFAM" id="SSF49842">
    <property type="entry name" value="TNF-like"/>
    <property type="match status" value="1"/>
</dbReference>
<dbReference type="OrthoDB" id="6154955at2759"/>
<dbReference type="InterPro" id="IPR001073">
    <property type="entry name" value="C1q_dom"/>
</dbReference>
<evidence type="ECO:0000313" key="6">
    <source>
        <dbReference type="Proteomes" id="UP000515145"/>
    </source>
</evidence>
<evidence type="ECO:0000313" key="7">
    <source>
        <dbReference type="RefSeq" id="XP_028261678.1"/>
    </source>
</evidence>
<evidence type="ECO:0000256" key="3">
    <source>
        <dbReference type="ARBA" id="ARBA00022729"/>
    </source>
</evidence>
<dbReference type="GO" id="GO:0005576">
    <property type="term" value="C:extracellular region"/>
    <property type="evidence" value="ECO:0007669"/>
    <property type="project" value="UniProtKB-SubCell"/>
</dbReference>
<accession>A0A6P7I793</accession>
<dbReference type="InterPro" id="IPR008983">
    <property type="entry name" value="Tumour_necrosis_fac-like_dom"/>
</dbReference>
<comment type="subcellular location">
    <subcellularLocation>
        <location evidence="1">Secreted</location>
    </subcellularLocation>
</comment>
<sequence>MNFYVAFFTLLFCGLTLAQYTNGTYESEDSQAQSCHPDMCQLMKDFDVMKENQEDMKTRLKNCENHMLKLKKGKWKLLVVLSAKTNASAAIGPYSKDTILVYGKVITNVGNAYNLDTGIFTAPVTGTYYFTFFYHAGGEQWSHLSLIKNSKIILDSSDHRTADDEADNGGNAVFLQLQRGDLVFVRLRASTHVWGEGYGTSFSGFLLDYD</sequence>
<dbReference type="AlphaFoldDB" id="A0A6P7I793"/>
<dbReference type="RefSeq" id="XP_028261678.1">
    <property type="nucleotide sequence ID" value="XM_028405877.1"/>
</dbReference>
<organism evidence="6 7">
    <name type="scientific">Parambassis ranga</name>
    <name type="common">Indian glassy fish</name>
    <dbReference type="NCBI Taxonomy" id="210632"/>
    <lineage>
        <taxon>Eukaryota</taxon>
        <taxon>Metazoa</taxon>
        <taxon>Chordata</taxon>
        <taxon>Craniata</taxon>
        <taxon>Vertebrata</taxon>
        <taxon>Euteleostomi</taxon>
        <taxon>Actinopterygii</taxon>
        <taxon>Neopterygii</taxon>
        <taxon>Teleostei</taxon>
        <taxon>Neoteleostei</taxon>
        <taxon>Acanthomorphata</taxon>
        <taxon>Ovalentaria</taxon>
        <taxon>Ambassidae</taxon>
        <taxon>Parambassis</taxon>
    </lineage>
</organism>
<dbReference type="SMART" id="SM00110">
    <property type="entry name" value="C1Q"/>
    <property type="match status" value="1"/>
</dbReference>
<proteinExistence type="predicted"/>
<feature type="domain" description="C1q" evidence="5">
    <location>
        <begin position="74"/>
        <end position="210"/>
    </location>
</feature>
<feature type="chain" id="PRO_5028379489" evidence="4">
    <location>
        <begin position="19"/>
        <end position="210"/>
    </location>
</feature>
<evidence type="ECO:0000256" key="1">
    <source>
        <dbReference type="ARBA" id="ARBA00004613"/>
    </source>
</evidence>
<dbReference type="FunCoup" id="A0A6P7I793">
    <property type="interactions" value="12"/>
</dbReference>
<keyword evidence="6" id="KW-1185">Reference proteome</keyword>
<reference evidence="7" key="1">
    <citation type="submission" date="2025-08" db="UniProtKB">
        <authorList>
            <consortium name="RefSeq"/>
        </authorList>
    </citation>
    <scope>IDENTIFICATION</scope>
</reference>
<dbReference type="PANTHER" id="PTHR22923:SF102">
    <property type="entry name" value="CEREBELLIN 13-RELATED"/>
    <property type="match status" value="1"/>
</dbReference>
<dbReference type="InParanoid" id="A0A6P7I793"/>
<dbReference type="Gene3D" id="2.60.120.40">
    <property type="match status" value="1"/>
</dbReference>
<evidence type="ECO:0000256" key="4">
    <source>
        <dbReference type="SAM" id="SignalP"/>
    </source>
</evidence>